<dbReference type="GO" id="GO:0009253">
    <property type="term" value="P:peptidoglycan catabolic process"/>
    <property type="evidence" value="ECO:0007669"/>
    <property type="project" value="TreeGrafter"/>
</dbReference>
<dbReference type="AlphaFoldDB" id="A0A7C3ZA76"/>
<dbReference type="SUPFAM" id="SSF53955">
    <property type="entry name" value="Lysozyme-like"/>
    <property type="match status" value="1"/>
</dbReference>
<protein>
    <submittedName>
        <fullName evidence="2">Lytic murein transglycosylase</fullName>
    </submittedName>
</protein>
<evidence type="ECO:0000259" key="1">
    <source>
        <dbReference type="Pfam" id="PF13406"/>
    </source>
</evidence>
<feature type="domain" description="Transglycosylase SLT" evidence="1">
    <location>
        <begin position="34"/>
        <end position="249"/>
    </location>
</feature>
<gene>
    <name evidence="2" type="ORF">ENW96_01300</name>
</gene>
<dbReference type="Gene3D" id="1.10.530.10">
    <property type="match status" value="1"/>
</dbReference>
<dbReference type="InterPro" id="IPR031304">
    <property type="entry name" value="SLT_2"/>
</dbReference>
<accession>A0A7C3ZA76</accession>
<dbReference type="EMBL" id="DTMF01000036">
    <property type="protein sequence ID" value="HGF33011.1"/>
    <property type="molecule type" value="Genomic_DNA"/>
</dbReference>
<dbReference type="Gene3D" id="1.10.8.350">
    <property type="entry name" value="Bacterial muramidase"/>
    <property type="match status" value="1"/>
</dbReference>
<dbReference type="PANTHER" id="PTHR30163">
    <property type="entry name" value="MEMBRANE-BOUND LYTIC MUREIN TRANSGLYCOSYLASE B"/>
    <property type="match status" value="1"/>
</dbReference>
<organism evidence="2">
    <name type="scientific">Desulfobacca acetoxidans</name>
    <dbReference type="NCBI Taxonomy" id="60893"/>
    <lineage>
        <taxon>Bacteria</taxon>
        <taxon>Pseudomonadati</taxon>
        <taxon>Thermodesulfobacteriota</taxon>
        <taxon>Desulfobaccia</taxon>
        <taxon>Desulfobaccales</taxon>
        <taxon>Desulfobaccaceae</taxon>
        <taxon>Desulfobacca</taxon>
    </lineage>
</organism>
<dbReference type="PANTHER" id="PTHR30163:SF9">
    <property type="entry name" value="MEMBRANE-BOUND LYTIC MUREIN TRANSGLYCOSYLASE B"/>
    <property type="match status" value="1"/>
</dbReference>
<reference evidence="2" key="1">
    <citation type="journal article" date="2020" name="mSystems">
        <title>Genome- and Community-Level Interaction Insights into Carbon Utilization and Element Cycling Functions of Hydrothermarchaeota in Hydrothermal Sediment.</title>
        <authorList>
            <person name="Zhou Z."/>
            <person name="Liu Y."/>
            <person name="Xu W."/>
            <person name="Pan J."/>
            <person name="Luo Z.H."/>
            <person name="Li M."/>
        </authorList>
    </citation>
    <scope>NUCLEOTIDE SEQUENCE [LARGE SCALE GENOMIC DNA]</scope>
    <source>
        <strain evidence="2">SpSt-897</strain>
    </source>
</reference>
<dbReference type="Pfam" id="PF13406">
    <property type="entry name" value="SLT_2"/>
    <property type="match status" value="1"/>
</dbReference>
<dbReference type="InterPro" id="IPR023346">
    <property type="entry name" value="Lysozyme-like_dom_sf"/>
</dbReference>
<comment type="caution">
    <text evidence="2">The sequence shown here is derived from an EMBL/GenBank/DDBJ whole genome shotgun (WGS) entry which is preliminary data.</text>
</comment>
<evidence type="ECO:0000313" key="2">
    <source>
        <dbReference type="EMBL" id="HGF33011.1"/>
    </source>
</evidence>
<sequence>MIWPITRWVWIVLAAIFVSPIAGQSAPAPVAYVDLKYQLSAQGLDKDYVFRVFADERNSFLPDIVRKIATLRKERPADYQQFLKPEVVARGRQYAKEHQSQLSRARDRYGVDPGVIVAILTVESGLGKTTGKYPVFNVFASLAVMDSPEVSRELGLPSYLKARLKKKAAWARRELKTFLSYCQRNRLDPFQFNGSWAGAIGYPQFLPTSLVNCGQDGDGDGRIDLFTHADAIASIANYLEKSGFRQNNPNSWRRAILAYNNSDAYADTILTLARWY</sequence>
<proteinExistence type="predicted"/>
<dbReference type="InterPro" id="IPR043426">
    <property type="entry name" value="MltB-like"/>
</dbReference>
<dbReference type="GO" id="GO:0008933">
    <property type="term" value="F:peptidoglycan lytic transglycosylase activity"/>
    <property type="evidence" value="ECO:0007669"/>
    <property type="project" value="TreeGrafter"/>
</dbReference>
<dbReference type="CDD" id="cd13399">
    <property type="entry name" value="Slt35-like"/>
    <property type="match status" value="1"/>
</dbReference>
<name>A0A7C3ZA76_9BACT</name>